<dbReference type="SUPFAM" id="SSF52266">
    <property type="entry name" value="SGNH hydrolase"/>
    <property type="match status" value="1"/>
</dbReference>
<feature type="transmembrane region" description="Helical" evidence="8">
    <location>
        <begin position="36"/>
        <end position="58"/>
    </location>
</feature>
<reference evidence="10 11" key="1">
    <citation type="submission" date="2016-03" db="EMBL/GenBank/DDBJ databases">
        <title>Pediococcus and Lactobacillus from brewery environment - whole genome sequencing and assembly.</title>
        <authorList>
            <person name="Behr J."/>
            <person name="Geissler A.J."/>
            <person name="Vogel R.F."/>
        </authorList>
    </citation>
    <scope>NUCLEOTIDE SEQUENCE [LARGE SCALE GENOMIC DNA]</scope>
    <source>
        <strain evidence="10 11">TMW 1.481</strain>
    </source>
</reference>
<evidence type="ECO:0000256" key="2">
    <source>
        <dbReference type="ARBA" id="ARBA00022475"/>
    </source>
</evidence>
<dbReference type="AlphaFoldDB" id="A0AB33BCL3"/>
<accession>A0AB33BCL3</accession>
<evidence type="ECO:0000256" key="8">
    <source>
        <dbReference type="SAM" id="Phobius"/>
    </source>
</evidence>
<dbReference type="CDD" id="cd01840">
    <property type="entry name" value="SGNH_hydrolase_yrhL_like"/>
    <property type="match status" value="1"/>
</dbReference>
<evidence type="ECO:0000256" key="7">
    <source>
        <dbReference type="ARBA" id="ARBA00023315"/>
    </source>
</evidence>
<dbReference type="InterPro" id="IPR050879">
    <property type="entry name" value="Acyltransferase_3"/>
</dbReference>
<gene>
    <name evidence="10" type="ORF">AYR59_02675</name>
</gene>
<evidence type="ECO:0000256" key="4">
    <source>
        <dbReference type="ARBA" id="ARBA00022692"/>
    </source>
</evidence>
<evidence type="ECO:0000313" key="10">
    <source>
        <dbReference type="EMBL" id="ANZ59011.1"/>
    </source>
</evidence>
<keyword evidence="5 8" id="KW-1133">Transmembrane helix</keyword>
<feature type="transmembrane region" description="Helical" evidence="8">
    <location>
        <begin position="244"/>
        <end position="264"/>
    </location>
</feature>
<keyword evidence="6 8" id="KW-0472">Membrane</keyword>
<evidence type="ECO:0000313" key="11">
    <source>
        <dbReference type="Proteomes" id="UP000093346"/>
    </source>
</evidence>
<dbReference type="EMBL" id="CP014907">
    <property type="protein sequence ID" value="ANZ59011.1"/>
    <property type="molecule type" value="Genomic_DNA"/>
</dbReference>
<feature type="transmembrane region" description="Helical" evidence="8">
    <location>
        <begin position="79"/>
        <end position="97"/>
    </location>
</feature>
<sequence>MVSQPTKHRFITGFTGLRALAVICVILYHFNPNLFSGGYLGVPVFLTLSGYLVTDHLISEYSATGNFSYGHFWYKRLKRLYPTLIVMLFVTAAYITLFQRNLLANLWQSVVTNLTYVYNWYEIANGQSYFQNFAGSMSPFTHLWTLAIEGQFYLIWPLITVLLLSIFNKRKHGSLNKRSVFYVAIGLSLLSVILMAVLFKPGADPSRVYYGTDTRMFSILLGAALAVIWPSNRVIKRPNQNQTRFFDITGLLGMIGMLVIVFTVGAQSTFLYHGGMFLFSCFTVLAMWAIVSNASHWNNLMTNPVFDWIGSRSYEIYVYQLPVFVFFGDKFKDVADHQLLYGIIEIILIVVISELSYRFVGNPFAKYNYKSIFSKILSLLSKIRLRGIIFGLIMLLGTLGIFQSTIINPKQANHTKLANHIQENAKEAKSYNKNLAKNIKSGKKVKRSAKDEAQIKKDGLSAAQLKEAQNLSGSAVGDSVMLAGRDDLQKIFPRLYIDAQVSRQSASAVPEIRSLDKKGLLGNNVIIGLGTNGNVSPETVKQIMSTVGSKRQAFWINAHVPTQPWQNQVNDTLNKAAGKYKNLHIIDWNGYVEKHPEWLYSDQAHPNTEGAPKYASFIAQNVLKNANK</sequence>
<evidence type="ECO:0000256" key="3">
    <source>
        <dbReference type="ARBA" id="ARBA00022679"/>
    </source>
</evidence>
<feature type="transmembrane region" description="Helical" evidence="8">
    <location>
        <begin position="214"/>
        <end position="232"/>
    </location>
</feature>
<evidence type="ECO:0000259" key="9">
    <source>
        <dbReference type="Pfam" id="PF01757"/>
    </source>
</evidence>
<dbReference type="Proteomes" id="UP000093346">
    <property type="component" value="Chromosome"/>
</dbReference>
<proteinExistence type="predicted"/>
<dbReference type="InterPro" id="IPR002656">
    <property type="entry name" value="Acyl_transf_3_dom"/>
</dbReference>
<feature type="transmembrane region" description="Helical" evidence="8">
    <location>
        <begin position="12"/>
        <end position="30"/>
    </location>
</feature>
<dbReference type="GO" id="GO:0005886">
    <property type="term" value="C:plasma membrane"/>
    <property type="evidence" value="ECO:0007669"/>
    <property type="project" value="UniProtKB-SubCell"/>
</dbReference>
<feature type="transmembrane region" description="Helical" evidence="8">
    <location>
        <begin position="143"/>
        <end position="167"/>
    </location>
</feature>
<feature type="transmembrane region" description="Helical" evidence="8">
    <location>
        <begin position="339"/>
        <end position="360"/>
    </location>
</feature>
<keyword evidence="3" id="KW-0808">Transferase</keyword>
<dbReference type="Gene3D" id="3.40.50.1110">
    <property type="entry name" value="SGNH hydrolase"/>
    <property type="match status" value="1"/>
</dbReference>
<keyword evidence="2" id="KW-1003">Cell membrane</keyword>
<dbReference type="GO" id="GO:0016747">
    <property type="term" value="F:acyltransferase activity, transferring groups other than amino-acyl groups"/>
    <property type="evidence" value="ECO:0007669"/>
    <property type="project" value="InterPro"/>
</dbReference>
<dbReference type="KEGG" id="lle:AYR59_02675"/>
<dbReference type="GeneID" id="61249779"/>
<keyword evidence="4 8" id="KW-0812">Transmembrane</keyword>
<keyword evidence="7 10" id="KW-0012">Acyltransferase</keyword>
<dbReference type="PANTHER" id="PTHR23028:SF53">
    <property type="entry name" value="ACYL_TRANSF_3 DOMAIN-CONTAINING PROTEIN"/>
    <property type="match status" value="1"/>
</dbReference>
<feature type="transmembrane region" description="Helical" evidence="8">
    <location>
        <begin position="179"/>
        <end position="199"/>
    </location>
</feature>
<organism evidence="10 11">
    <name type="scientific">Fructilactobacillus lindneri</name>
    <dbReference type="NCBI Taxonomy" id="53444"/>
    <lineage>
        <taxon>Bacteria</taxon>
        <taxon>Bacillati</taxon>
        <taxon>Bacillota</taxon>
        <taxon>Bacilli</taxon>
        <taxon>Lactobacillales</taxon>
        <taxon>Lactobacillaceae</taxon>
        <taxon>Fructilactobacillus</taxon>
    </lineage>
</organism>
<dbReference type="PANTHER" id="PTHR23028">
    <property type="entry name" value="ACETYLTRANSFERASE"/>
    <property type="match status" value="1"/>
</dbReference>
<dbReference type="RefSeq" id="WP_065866166.1">
    <property type="nucleotide sequence ID" value="NZ_CP014872.1"/>
</dbReference>
<name>A0AB33BCL3_9LACO</name>
<protein>
    <submittedName>
        <fullName evidence="10">Acyltransferase</fullName>
    </submittedName>
</protein>
<dbReference type="Pfam" id="PF01757">
    <property type="entry name" value="Acyl_transf_3"/>
    <property type="match status" value="1"/>
</dbReference>
<evidence type="ECO:0000256" key="5">
    <source>
        <dbReference type="ARBA" id="ARBA00022989"/>
    </source>
</evidence>
<evidence type="ECO:0000256" key="6">
    <source>
        <dbReference type="ARBA" id="ARBA00023136"/>
    </source>
</evidence>
<dbReference type="InterPro" id="IPR036514">
    <property type="entry name" value="SGNH_hydro_sf"/>
</dbReference>
<feature type="transmembrane region" description="Helical" evidence="8">
    <location>
        <begin position="270"/>
        <end position="291"/>
    </location>
</feature>
<dbReference type="GO" id="GO:0009103">
    <property type="term" value="P:lipopolysaccharide biosynthetic process"/>
    <property type="evidence" value="ECO:0007669"/>
    <property type="project" value="TreeGrafter"/>
</dbReference>
<evidence type="ECO:0000256" key="1">
    <source>
        <dbReference type="ARBA" id="ARBA00004651"/>
    </source>
</evidence>
<feature type="transmembrane region" description="Helical" evidence="8">
    <location>
        <begin position="383"/>
        <end position="402"/>
    </location>
</feature>
<feature type="domain" description="Acyltransferase 3" evidence="9">
    <location>
        <begin position="13"/>
        <end position="353"/>
    </location>
</feature>
<comment type="subcellular location">
    <subcellularLocation>
        <location evidence="1">Cell membrane</location>
        <topology evidence="1">Multi-pass membrane protein</topology>
    </subcellularLocation>
</comment>